<dbReference type="CDD" id="cd00844">
    <property type="entry name" value="MPP_Dbr1_N"/>
    <property type="match status" value="1"/>
</dbReference>
<dbReference type="GeneID" id="24424325"/>
<sequence>MACDILAKSIATYNINHTSNKALNLSLEDIDSTIYIIQMIIAVQGCSHGELNKIYKRLDQIKAESGLKPEILLCCGDFQPIRDEEDLNELSCPKKYRLFRDFIHYYNGDRIAPILTIFIGGNHEAPDFLKNLYFGGWVAPNIYYLGHSGIINVNGLRIGGLSGIYKHQDYKLGYFEKRPYDEYTKRSSYHIREFEVEKLLLIKEPLDIFISHDWPLNIVKYGDYESLIKKKPFLESQIRAGQLGNPATEIILKHLKPSHWFSAHMHINYSALYTHENGKTTSFLALDKVLPGRKYIEVIDVPLVGNNPNKTHKSDSNPIICYDLEWCAINHVNHSRMPLNPFTVSTPLKLEYPTESEISKVKGMLSKKCKPSNYSYRILHNDTDVYKSPKKQQQDFLNLLELPSNSYFNEDDKGLQIKFIETYF</sequence>
<dbReference type="PANTHER" id="PTHR12849">
    <property type="entry name" value="RNA LARIAT DEBRANCHING ENZYME"/>
    <property type="match status" value="1"/>
</dbReference>
<dbReference type="KEGG" id="bmic:BMR1_02g02715"/>
<dbReference type="Gene3D" id="3.60.21.10">
    <property type="match status" value="1"/>
</dbReference>
<comment type="subcellular location">
    <subcellularLocation>
        <location evidence="4">Nucleus</location>
    </subcellularLocation>
</comment>
<evidence type="ECO:0000256" key="4">
    <source>
        <dbReference type="ARBA" id="ARBA00004123"/>
    </source>
</evidence>
<evidence type="ECO:0000259" key="13">
    <source>
        <dbReference type="SMART" id="SM01124"/>
    </source>
</evidence>
<accession>A0A1R4AAM2</accession>
<evidence type="ECO:0000313" key="14">
    <source>
        <dbReference type="EMBL" id="SJK86035.1"/>
    </source>
</evidence>
<dbReference type="EMBL" id="FO082872">
    <property type="protein sequence ID" value="SJK86035.1"/>
    <property type="molecule type" value="Genomic_DNA"/>
</dbReference>
<feature type="domain" description="Lariat debranching enzyme C-terminal" evidence="13">
    <location>
        <begin position="273"/>
        <end position="406"/>
    </location>
</feature>
<dbReference type="VEuPathDB" id="PiroplasmaDB:BMR1_02g02715"/>
<reference evidence="14 15" key="3">
    <citation type="journal article" date="2016" name="Sci. Rep.">
        <title>Genome-wide diversity and gene expression profiling of Babesia microti isolates identify polymorphic genes that mediate host-pathogen interactions.</title>
        <authorList>
            <person name="Silva J.C."/>
            <person name="Cornillot E."/>
            <person name="McCracken C."/>
            <person name="Usmani-Brown S."/>
            <person name="Dwivedi A."/>
            <person name="Ifeonu O.O."/>
            <person name="Crabtree J."/>
            <person name="Gotia H.T."/>
            <person name="Virji A.Z."/>
            <person name="Reynes C."/>
            <person name="Colinge J."/>
            <person name="Kumar V."/>
            <person name="Lawres L."/>
            <person name="Pazzi J.E."/>
            <person name="Pablo J.V."/>
            <person name="Hung C."/>
            <person name="Brancato J."/>
            <person name="Kumari P."/>
            <person name="Orvis J."/>
            <person name="Tretina K."/>
            <person name="Chibucos M."/>
            <person name="Ott S."/>
            <person name="Sadzewicz L."/>
            <person name="Sengamalay N."/>
            <person name="Shetty A.C."/>
            <person name="Su Q."/>
            <person name="Tallon L."/>
            <person name="Fraser C.M."/>
            <person name="Frutos R."/>
            <person name="Molina D.M."/>
            <person name="Krause P.J."/>
            <person name="Ben Mamoun C."/>
        </authorList>
    </citation>
    <scope>NUCLEOTIDE SEQUENCE [LARGE SCALE GENOMIC DNA]</scope>
    <source>
        <strain evidence="14 15">RI</strain>
    </source>
</reference>
<dbReference type="PANTHER" id="PTHR12849:SF0">
    <property type="entry name" value="LARIAT DEBRANCHING ENZYME"/>
    <property type="match status" value="1"/>
</dbReference>
<dbReference type="GO" id="GO:0046872">
    <property type="term" value="F:metal ion binding"/>
    <property type="evidence" value="ECO:0007669"/>
    <property type="project" value="UniProtKB-KW"/>
</dbReference>
<keyword evidence="7" id="KW-0479">Metal-binding</keyword>
<evidence type="ECO:0000256" key="12">
    <source>
        <dbReference type="ARBA" id="ARBA00023242"/>
    </source>
</evidence>
<reference evidence="14 15" key="1">
    <citation type="journal article" date="2012" name="Nucleic Acids Res.">
        <title>Sequencing of the smallest Apicomplexan genome from the human pathogen Babesia microti.</title>
        <authorList>
            <person name="Cornillot E."/>
            <person name="Hadj-Kaddour K."/>
            <person name="Dassouli A."/>
            <person name="Noel B."/>
            <person name="Ranwez V."/>
            <person name="Vacherie B."/>
            <person name="Augagneur Y."/>
            <person name="Bres V."/>
            <person name="Duclos A."/>
            <person name="Randazzo S."/>
            <person name="Carcy B."/>
            <person name="Debierre-Grockiego F."/>
            <person name="Delbecq S."/>
            <person name="Moubri-Menage K."/>
            <person name="Shams-Eldin H."/>
            <person name="Usmani-Brown S."/>
            <person name="Bringaud F."/>
            <person name="Wincker P."/>
            <person name="Vivares C.P."/>
            <person name="Schwarz R.T."/>
            <person name="Schetters T.P."/>
            <person name="Krause P.J."/>
            <person name="Gorenflot A."/>
            <person name="Berry V."/>
            <person name="Barbe V."/>
            <person name="Ben Mamoun C."/>
        </authorList>
    </citation>
    <scope>NUCLEOTIDE SEQUENCE [LARGE SCALE GENOMIC DNA]</scope>
    <source>
        <strain evidence="14 15">RI</strain>
    </source>
</reference>
<dbReference type="InterPro" id="IPR041816">
    <property type="entry name" value="Dbr1_N"/>
</dbReference>
<evidence type="ECO:0000256" key="11">
    <source>
        <dbReference type="ARBA" id="ARBA00023211"/>
    </source>
</evidence>
<dbReference type="Proteomes" id="UP000002899">
    <property type="component" value="Chromosome II"/>
</dbReference>
<dbReference type="OrthoDB" id="407609at2759"/>
<gene>
    <name evidence="14" type="ORF">BMR1_02g02715</name>
</gene>
<comment type="cofactor">
    <cofactor evidence="3">
        <name>Fe(2+)</name>
        <dbReference type="ChEBI" id="CHEBI:29033"/>
    </cofactor>
</comment>
<keyword evidence="11" id="KW-0464">Manganese</keyword>
<dbReference type="Pfam" id="PF05011">
    <property type="entry name" value="DBR1"/>
    <property type="match status" value="1"/>
</dbReference>
<dbReference type="GO" id="GO:0000398">
    <property type="term" value="P:mRNA splicing, via spliceosome"/>
    <property type="evidence" value="ECO:0007669"/>
    <property type="project" value="TreeGrafter"/>
</dbReference>
<evidence type="ECO:0000256" key="9">
    <source>
        <dbReference type="ARBA" id="ARBA00022833"/>
    </source>
</evidence>
<comment type="similarity">
    <text evidence="5">Belongs to the lariat debranching enzyme family.</text>
</comment>
<evidence type="ECO:0000256" key="10">
    <source>
        <dbReference type="ARBA" id="ARBA00023004"/>
    </source>
</evidence>
<dbReference type="AlphaFoldDB" id="A0A1R4AAM2"/>
<dbReference type="Pfam" id="PF00149">
    <property type="entry name" value="Metallophos"/>
    <property type="match status" value="1"/>
</dbReference>
<keyword evidence="9" id="KW-0862">Zinc</keyword>
<evidence type="ECO:0000256" key="6">
    <source>
        <dbReference type="ARBA" id="ARBA00022664"/>
    </source>
</evidence>
<dbReference type="GO" id="GO:0008419">
    <property type="term" value="F:RNA lariat debranching enzyme activity"/>
    <property type="evidence" value="ECO:0007669"/>
    <property type="project" value="TreeGrafter"/>
</dbReference>
<evidence type="ECO:0000256" key="7">
    <source>
        <dbReference type="ARBA" id="ARBA00022723"/>
    </source>
</evidence>
<evidence type="ECO:0000256" key="3">
    <source>
        <dbReference type="ARBA" id="ARBA00001954"/>
    </source>
</evidence>
<dbReference type="InterPro" id="IPR007708">
    <property type="entry name" value="DBR1_C"/>
</dbReference>
<keyword evidence="6" id="KW-0507">mRNA processing</keyword>
<evidence type="ECO:0000256" key="1">
    <source>
        <dbReference type="ARBA" id="ARBA00001936"/>
    </source>
</evidence>
<evidence type="ECO:0000256" key="5">
    <source>
        <dbReference type="ARBA" id="ARBA00006045"/>
    </source>
</evidence>
<proteinExistence type="inferred from homology"/>
<keyword evidence="15" id="KW-1185">Reference proteome</keyword>
<dbReference type="InterPro" id="IPR004843">
    <property type="entry name" value="Calcineurin-like_PHP"/>
</dbReference>
<name>A0A1R4AAM2_BABMR</name>
<keyword evidence="10" id="KW-0408">Iron</keyword>
<comment type="cofactor">
    <cofactor evidence="1">
        <name>Mn(2+)</name>
        <dbReference type="ChEBI" id="CHEBI:29035"/>
    </cofactor>
</comment>
<dbReference type="SMART" id="SM01124">
    <property type="entry name" value="DBR1"/>
    <property type="match status" value="1"/>
</dbReference>
<evidence type="ECO:0000256" key="8">
    <source>
        <dbReference type="ARBA" id="ARBA00022801"/>
    </source>
</evidence>
<evidence type="ECO:0000256" key="2">
    <source>
        <dbReference type="ARBA" id="ARBA00001947"/>
    </source>
</evidence>
<dbReference type="GO" id="GO:0005634">
    <property type="term" value="C:nucleus"/>
    <property type="evidence" value="ECO:0007669"/>
    <property type="project" value="UniProtKB-SubCell"/>
</dbReference>
<dbReference type="SUPFAM" id="SSF56300">
    <property type="entry name" value="Metallo-dependent phosphatases"/>
    <property type="match status" value="1"/>
</dbReference>
<protein>
    <submittedName>
        <fullName evidence="14">Lariat debranching enzyme B</fullName>
        <ecNumber evidence="14">3.1.-.-</ecNumber>
    </submittedName>
</protein>
<dbReference type="EC" id="3.1.-.-" evidence="14"/>
<keyword evidence="12" id="KW-0539">Nucleus</keyword>
<keyword evidence="8 14" id="KW-0378">Hydrolase</keyword>
<evidence type="ECO:0000313" key="15">
    <source>
        <dbReference type="Proteomes" id="UP000002899"/>
    </source>
</evidence>
<dbReference type="InterPro" id="IPR029052">
    <property type="entry name" value="Metallo-depent_PP-like"/>
</dbReference>
<dbReference type="RefSeq" id="XP_021338232.1">
    <property type="nucleotide sequence ID" value="XM_021481608.1"/>
</dbReference>
<comment type="cofactor">
    <cofactor evidence="2">
        <name>Zn(2+)</name>
        <dbReference type="ChEBI" id="CHEBI:29105"/>
    </cofactor>
</comment>
<organism evidence="14 15">
    <name type="scientific">Babesia microti (strain RI)</name>
    <dbReference type="NCBI Taxonomy" id="1133968"/>
    <lineage>
        <taxon>Eukaryota</taxon>
        <taxon>Sar</taxon>
        <taxon>Alveolata</taxon>
        <taxon>Apicomplexa</taxon>
        <taxon>Aconoidasida</taxon>
        <taxon>Piroplasmida</taxon>
        <taxon>Babesiidae</taxon>
        <taxon>Babesia</taxon>
    </lineage>
</organism>
<reference evidence="14 15" key="2">
    <citation type="journal article" date="2013" name="PLoS ONE">
        <title>Whole genome mapping and re-organization of the nuclear and mitochondrial genomes of Babesia microti isolates.</title>
        <authorList>
            <person name="Cornillot E."/>
            <person name="Dassouli A."/>
            <person name="Garg A."/>
            <person name="Pachikara N."/>
            <person name="Randazzo S."/>
            <person name="Depoix D."/>
            <person name="Carcy B."/>
            <person name="Delbecq S."/>
            <person name="Frutos R."/>
            <person name="Silva J.C."/>
            <person name="Sutton R."/>
            <person name="Krause P.J."/>
            <person name="Mamoun C.B."/>
        </authorList>
    </citation>
    <scope>NUCLEOTIDE SEQUENCE [LARGE SCALE GENOMIC DNA]</scope>
    <source>
        <strain evidence="14 15">RI</strain>
    </source>
</reference>